<organism evidence="1 2">
    <name type="scientific">Fusarium torulosum</name>
    <dbReference type="NCBI Taxonomy" id="33205"/>
    <lineage>
        <taxon>Eukaryota</taxon>
        <taxon>Fungi</taxon>
        <taxon>Dikarya</taxon>
        <taxon>Ascomycota</taxon>
        <taxon>Pezizomycotina</taxon>
        <taxon>Sordariomycetes</taxon>
        <taxon>Hypocreomycetidae</taxon>
        <taxon>Hypocreales</taxon>
        <taxon>Nectriaceae</taxon>
        <taxon>Fusarium</taxon>
    </lineage>
</organism>
<proteinExistence type="predicted"/>
<evidence type="ECO:0000313" key="2">
    <source>
        <dbReference type="Proteomes" id="UP001187734"/>
    </source>
</evidence>
<comment type="caution">
    <text evidence="1">The sequence shown here is derived from an EMBL/GenBank/DDBJ whole genome shotgun (WGS) entry which is preliminary data.</text>
</comment>
<reference evidence="1" key="1">
    <citation type="submission" date="2018-03" db="EMBL/GenBank/DDBJ databases">
        <authorList>
            <person name="Guldener U."/>
        </authorList>
    </citation>
    <scope>NUCLEOTIDE SEQUENCE</scope>
</reference>
<dbReference type="EMBL" id="ONZP01001155">
    <property type="protein sequence ID" value="SPJ93279.1"/>
    <property type="molecule type" value="Genomic_DNA"/>
</dbReference>
<dbReference type="AlphaFoldDB" id="A0AAE8MQ81"/>
<keyword evidence="2" id="KW-1185">Reference proteome</keyword>
<gene>
    <name evidence="1" type="ORF">FTOL_13885</name>
</gene>
<evidence type="ECO:0000313" key="1">
    <source>
        <dbReference type="EMBL" id="SPJ93279.1"/>
    </source>
</evidence>
<sequence>MPTEMILAPNCAADMPAALDSHPGHRQRNFDNAMYDLGSL</sequence>
<name>A0AAE8MQ81_9HYPO</name>
<protein>
    <submittedName>
        <fullName evidence="1">Uncharacterized protein</fullName>
    </submittedName>
</protein>
<dbReference type="Proteomes" id="UP001187734">
    <property type="component" value="Unassembled WGS sequence"/>
</dbReference>
<accession>A0AAE8MQ81</accession>